<keyword evidence="1" id="KW-0732">Signal</keyword>
<proteinExistence type="predicted"/>
<evidence type="ECO:0000256" key="1">
    <source>
        <dbReference type="SAM" id="SignalP"/>
    </source>
</evidence>
<name>A0A4S2FPQ3_9BACT</name>
<sequence>MKRFYFFCSLMMLLVLPALAQGVCLRTKSTEIQIDQEGCFSSVQVEKKEILGAGKYPLLTIGMDNQLLVPVKMESNDSILQLRMSDGGEVVLQYRQSDVCVTLEVKDIPQRYDILIYGPLGVNIHEVVGDVIGVAQGKGVAFGIQALNIKTNAGIPEEYGALVTRHYRYVGKESQLSVANIASYRLAATDTGDGTIFQFSVRKRDRDEYRSVLQLKKSLALSVEGEDGAIKGSKIAMFGCKQKDALARIGEIELEQHLPHPLFDGEWGKTSRAVMKSYLISDFSENNLDMVLDKAEIAGFKYIYHSGPFSDWGHFNWNSSFTRNGDEGVKCMVDKAKAKGINMGVHTLSNFITTNDSYVTPVPSRHLQKQGVLTLTDDITESQTDIHIQKSDLFEIPLSLNTLQIDDELIIYNKVEKETDFFLLKDCKRGAFKTKASGHSSKTPLYKLSDHAYKVFFPDLALQDTLADRIADLMNKTGLSQISFDGLEGCSYTGHDEYATSRFVTRCYTQFDHNVINDASRLNHNLWHIHTRMNWGEPWGEAMRTGQVANRIKNQDFFQRNFFPRMLGWFLIRLADRKFECSTLEDVEWALSEAAGFDAGYAMTINTTTLNRHGQIDRLLQAIKHWDILREAQAFTEEQKQRLKDPQSEWHLQKVDEKNYQLYPLFVSKRYYCNLAELQPGQPGGADWIWENKYSGPCKIQVKLEGEGTVSNLSFTTSAGTVRFPCKLEGGQYLLYDFDGNATITDKNYNVIEVVDVEGALYLSETSSPVSFSCEPEVGEAPEVVVRYITHGNPEKVSL</sequence>
<dbReference type="Proteomes" id="UP000310760">
    <property type="component" value="Unassembled WGS sequence"/>
</dbReference>
<organism evidence="2 3">
    <name type="scientific">Phocaeicola sartorii</name>
    <dbReference type="NCBI Taxonomy" id="671267"/>
    <lineage>
        <taxon>Bacteria</taxon>
        <taxon>Pseudomonadati</taxon>
        <taxon>Bacteroidota</taxon>
        <taxon>Bacteroidia</taxon>
        <taxon>Bacteroidales</taxon>
        <taxon>Bacteroidaceae</taxon>
        <taxon>Phocaeicola</taxon>
    </lineage>
</organism>
<evidence type="ECO:0000313" key="3">
    <source>
        <dbReference type="Proteomes" id="UP000310760"/>
    </source>
</evidence>
<gene>
    <name evidence="2" type="ORF">E5339_07885</name>
</gene>
<dbReference type="AlphaFoldDB" id="A0A4S2FPQ3"/>
<dbReference type="EMBL" id="SRYJ01000014">
    <property type="protein sequence ID" value="TGY71096.1"/>
    <property type="molecule type" value="Genomic_DNA"/>
</dbReference>
<feature type="signal peptide" evidence="1">
    <location>
        <begin position="1"/>
        <end position="20"/>
    </location>
</feature>
<protein>
    <submittedName>
        <fullName evidence="2">Uncharacterized protein</fullName>
    </submittedName>
</protein>
<feature type="chain" id="PRO_5020637049" evidence="1">
    <location>
        <begin position="21"/>
        <end position="799"/>
    </location>
</feature>
<reference evidence="2 3" key="1">
    <citation type="submission" date="2019-04" db="EMBL/GenBank/DDBJ databases">
        <title>Microbes associate with the intestines of laboratory mice.</title>
        <authorList>
            <person name="Navarre W."/>
            <person name="Wong E."/>
            <person name="Huang K."/>
            <person name="Tropini C."/>
            <person name="Ng K."/>
            <person name="Yu B."/>
        </authorList>
    </citation>
    <scope>NUCLEOTIDE SEQUENCE [LARGE SCALE GENOMIC DNA]</scope>
    <source>
        <strain evidence="2 3">NM22_B1</strain>
    </source>
</reference>
<accession>A0A4S2FPQ3</accession>
<evidence type="ECO:0000313" key="2">
    <source>
        <dbReference type="EMBL" id="TGY71096.1"/>
    </source>
</evidence>
<comment type="caution">
    <text evidence="2">The sequence shown here is derived from an EMBL/GenBank/DDBJ whole genome shotgun (WGS) entry which is preliminary data.</text>
</comment>
<dbReference type="RefSeq" id="WP_135951126.1">
    <property type="nucleotide sequence ID" value="NZ_CAOOJZ010000017.1"/>
</dbReference>